<evidence type="ECO:0000259" key="12">
    <source>
        <dbReference type="Pfam" id="PF08532"/>
    </source>
</evidence>
<dbReference type="CDD" id="cd03143">
    <property type="entry name" value="A4_beta-galactosidase_middle_domain"/>
    <property type="match status" value="1"/>
</dbReference>
<feature type="binding site" evidence="10">
    <location>
        <position position="114"/>
    </location>
    <ligand>
        <name>substrate</name>
    </ligand>
</feature>
<comment type="caution">
    <text evidence="13">The sequence shown here is derived from an EMBL/GenBank/DDBJ whole genome shotgun (WGS) entry which is preliminary data.</text>
</comment>
<dbReference type="Pfam" id="PF02449">
    <property type="entry name" value="Glyco_hydro_42"/>
    <property type="match status" value="1"/>
</dbReference>
<accession>A0A7W8NEW7</accession>
<evidence type="ECO:0000313" key="14">
    <source>
        <dbReference type="Proteomes" id="UP000552709"/>
    </source>
</evidence>
<dbReference type="EMBL" id="JACHFL010000012">
    <property type="protein sequence ID" value="MBB5364784.1"/>
    <property type="molecule type" value="Genomic_DNA"/>
</dbReference>
<feature type="binding site" evidence="10">
    <location>
        <position position="348"/>
    </location>
    <ligand>
        <name>substrate</name>
    </ligand>
</feature>
<evidence type="ECO:0000256" key="4">
    <source>
        <dbReference type="ARBA" id="ARBA00022723"/>
    </source>
</evidence>
<dbReference type="AlphaFoldDB" id="A0A7W8NEW7"/>
<keyword evidence="14" id="KW-1185">Reference proteome</keyword>
<dbReference type="Pfam" id="PF08532">
    <property type="entry name" value="Glyco_hydro_42M"/>
    <property type="match status" value="1"/>
</dbReference>
<dbReference type="GO" id="GO:0046872">
    <property type="term" value="F:metal ion binding"/>
    <property type="evidence" value="ECO:0007669"/>
    <property type="project" value="UniProtKB-KW"/>
</dbReference>
<evidence type="ECO:0000256" key="10">
    <source>
        <dbReference type="PIRSR" id="PIRSR001084-2"/>
    </source>
</evidence>
<evidence type="ECO:0000259" key="11">
    <source>
        <dbReference type="Pfam" id="PF02449"/>
    </source>
</evidence>
<dbReference type="GO" id="GO:0009341">
    <property type="term" value="C:beta-galactosidase complex"/>
    <property type="evidence" value="ECO:0007669"/>
    <property type="project" value="InterPro"/>
</dbReference>
<evidence type="ECO:0000256" key="1">
    <source>
        <dbReference type="ARBA" id="ARBA00001412"/>
    </source>
</evidence>
<dbReference type="Gene3D" id="3.20.20.80">
    <property type="entry name" value="Glycosidases"/>
    <property type="match status" value="1"/>
</dbReference>
<dbReference type="PANTHER" id="PTHR36447">
    <property type="entry name" value="BETA-GALACTOSIDASE GANA"/>
    <property type="match status" value="1"/>
</dbReference>
<dbReference type="InterPro" id="IPR003476">
    <property type="entry name" value="Glyco_hydro_42"/>
</dbReference>
<proteinExistence type="inferred from homology"/>
<sequence>MTQSDATPAPHLLLGSCDYPEHVPPDRWARYAQQQRELGLTYVRIAEFAWSRMEPLPGQYDWAWLDTAIEAYHAAGMRVVLCTPTPTPPAWLVRAHPEILPIDAQGRVREFGSRRQYDFASAVYREHSRRITRAMAERYGNHPAVAGWQTDNEFGCHNTARSYGGASAAAFPGWLERRYGTLEALNTAWGNVFWSMEYNDWAQIKPPNLTVTEPNPSHVLDFYRFASDMIAEFQAEQVAILRELSPGRFITHNFMIFETGFDHYAVARGLDFVTWDNYPLGMLEFFAPSGSGEDVKTHFARTGQPDLIAFNHDLYRGVLGGHNALGREGQGTPNGPWVMEQQCGQVNWAPFNPLPAEGAVQLWTAQAWAHGADVVSYFRWRAATMAQEVMHSGLLRHDETTDRGYAEVAELDTTQFPVGEVAARVALLHDYESLWLYDEQKHSASLSYWTQTLTYYSALRALGMDVDVIHADADLSGYAVIVAPAITLVSQERSAHWTAAVEAGAKLVCGPRTAFRTPGGETWADGQFGPLSALVGAKLLQYDSLRPTLAQQIEGDGGTFEAHGWAESYRTQDAQTLYSYSGGPLDGQSAVIRKDNVTVIGAHSAQLVGTVLAEVLTNAGVPIVPLPDGVRLSRRAGKTLLQNWNPDAVEWNGRTLNPVSFTVLDSVVLENQNA</sequence>
<evidence type="ECO:0000256" key="7">
    <source>
        <dbReference type="ARBA" id="ARBA00023295"/>
    </source>
</evidence>
<gene>
    <name evidence="13" type="ORF">HNQ08_003897</name>
</gene>
<feature type="domain" description="Beta-galactosidase trimerisation" evidence="12">
    <location>
        <begin position="423"/>
        <end position="620"/>
    </location>
</feature>
<protein>
    <recommendedName>
        <fullName evidence="3 8">Beta-galactosidase</fullName>
        <shortName evidence="8">Beta-gal</shortName>
        <ecNumber evidence="3 8">3.2.1.23</ecNumber>
    </recommendedName>
</protein>
<dbReference type="SUPFAM" id="SSF51445">
    <property type="entry name" value="(Trans)glycosidases"/>
    <property type="match status" value="1"/>
</dbReference>
<dbReference type="InterPro" id="IPR013529">
    <property type="entry name" value="Glyco_hydro_42_N"/>
</dbReference>
<evidence type="ECO:0000256" key="5">
    <source>
        <dbReference type="ARBA" id="ARBA00022801"/>
    </source>
</evidence>
<reference evidence="13 14" key="1">
    <citation type="submission" date="2020-08" db="EMBL/GenBank/DDBJ databases">
        <title>Genomic Encyclopedia of Type Strains, Phase IV (KMG-IV): sequencing the most valuable type-strain genomes for metagenomic binning, comparative biology and taxonomic classification.</title>
        <authorList>
            <person name="Goeker M."/>
        </authorList>
    </citation>
    <scope>NUCLEOTIDE SEQUENCE [LARGE SCALE GENOMIC DNA]</scope>
    <source>
        <strain evidence="13 14">DSM 27939</strain>
    </source>
</reference>
<name>A0A7W8NEW7_9DEIO</name>
<dbReference type="SUPFAM" id="SSF52317">
    <property type="entry name" value="Class I glutamine amidotransferase-like"/>
    <property type="match status" value="1"/>
</dbReference>
<keyword evidence="5 8" id="KW-0378">Hydrolase</keyword>
<feature type="active site" description="Nucleophile" evidence="9">
    <location>
        <position position="340"/>
    </location>
</feature>
<organism evidence="13 14">
    <name type="scientific">Deinococcus humi</name>
    <dbReference type="NCBI Taxonomy" id="662880"/>
    <lineage>
        <taxon>Bacteria</taxon>
        <taxon>Thermotogati</taxon>
        <taxon>Deinococcota</taxon>
        <taxon>Deinococci</taxon>
        <taxon>Deinococcales</taxon>
        <taxon>Deinococcaceae</taxon>
        <taxon>Deinococcus</taxon>
    </lineage>
</organism>
<evidence type="ECO:0000256" key="3">
    <source>
        <dbReference type="ARBA" id="ARBA00012756"/>
    </source>
</evidence>
<dbReference type="PIRSF" id="PIRSF001084">
    <property type="entry name" value="B-galactosidase"/>
    <property type="match status" value="1"/>
</dbReference>
<evidence type="ECO:0000256" key="2">
    <source>
        <dbReference type="ARBA" id="ARBA00005940"/>
    </source>
</evidence>
<feature type="domain" description="Glycoside hydrolase family 42 N-terminal" evidence="11">
    <location>
        <begin position="19"/>
        <end position="412"/>
    </location>
</feature>
<keyword evidence="7 8" id="KW-0326">Glycosidase</keyword>
<evidence type="ECO:0000256" key="9">
    <source>
        <dbReference type="PIRSR" id="PIRSR001084-1"/>
    </source>
</evidence>
<dbReference type="InterPro" id="IPR029062">
    <property type="entry name" value="Class_I_gatase-like"/>
</dbReference>
<comment type="similarity">
    <text evidence="2 8">Belongs to the glycosyl hydrolase 42 family.</text>
</comment>
<dbReference type="PANTHER" id="PTHR36447:SF2">
    <property type="entry name" value="BETA-GALACTOSIDASE YESZ"/>
    <property type="match status" value="1"/>
</dbReference>
<keyword evidence="6" id="KW-0862">Zinc</keyword>
<keyword evidence="4" id="KW-0479">Metal-binding</keyword>
<evidence type="ECO:0000256" key="8">
    <source>
        <dbReference type="PIRNR" id="PIRNR001084"/>
    </source>
</evidence>
<dbReference type="GO" id="GO:0004565">
    <property type="term" value="F:beta-galactosidase activity"/>
    <property type="evidence" value="ECO:0007669"/>
    <property type="project" value="UniProtKB-EC"/>
</dbReference>
<dbReference type="Gene3D" id="3.40.50.880">
    <property type="match status" value="1"/>
</dbReference>
<comment type="catalytic activity">
    <reaction evidence="1 8">
        <text>Hydrolysis of terminal non-reducing beta-D-galactose residues in beta-D-galactosides.</text>
        <dbReference type="EC" id="3.2.1.23"/>
    </reaction>
</comment>
<dbReference type="InterPro" id="IPR017853">
    <property type="entry name" value="GH"/>
</dbReference>
<dbReference type="GO" id="GO:0005975">
    <property type="term" value="P:carbohydrate metabolic process"/>
    <property type="evidence" value="ECO:0007669"/>
    <property type="project" value="InterPro"/>
</dbReference>
<feature type="binding site" evidence="10">
    <location>
        <position position="152"/>
    </location>
    <ligand>
        <name>substrate</name>
    </ligand>
</feature>
<dbReference type="Proteomes" id="UP000552709">
    <property type="component" value="Unassembled WGS sequence"/>
</dbReference>
<dbReference type="RefSeq" id="WP_184135605.1">
    <property type="nucleotide sequence ID" value="NZ_JACHFL010000012.1"/>
</dbReference>
<dbReference type="EC" id="3.2.1.23" evidence="3 8"/>
<evidence type="ECO:0000313" key="13">
    <source>
        <dbReference type="EMBL" id="MBB5364784.1"/>
    </source>
</evidence>
<dbReference type="InterPro" id="IPR013738">
    <property type="entry name" value="Beta_galactosidase_Trimer"/>
</dbReference>
<feature type="active site" description="Proton donor" evidence="9">
    <location>
        <position position="153"/>
    </location>
</feature>
<evidence type="ECO:0000256" key="6">
    <source>
        <dbReference type="ARBA" id="ARBA00022833"/>
    </source>
</evidence>